<name>A0A5C6F2E2_9BACT</name>
<dbReference type="RefSeq" id="WP_146533570.1">
    <property type="nucleotide sequence ID" value="NZ_SJPX01000002.1"/>
</dbReference>
<sequence length="311" mass="33389">MNRLDPKHATSVIIFTSPKAGSGAGRDQLPKLTAGLQQIGIDVQTVGTVIDLQTETQRAHNPIVVAAGGDGTLALAAASIAAKVPLVPMPMGTENLLAKHFGYRCDAAFVIETLQFGQAKRIDVGTAAGKPFLIMATCGFDAEVVRAMHLTRRGHINRFSYFRPISRAISRYRFPEIQIRVDGAPPIRAGWAMVFNLPRYAASLAIEPNAIPDDGMLDLIALQGRSVARGLVYLAGIQTGQHLKFSDVVRLRGKSFEISASDSTGPDLPGPETPACRIPYQVDGDYAGRLPLKIETMPGRVQLLLPSRGIA</sequence>
<accession>A0A5C6F2E2</accession>
<keyword evidence="7" id="KW-1185">Reference proteome</keyword>
<evidence type="ECO:0000256" key="1">
    <source>
        <dbReference type="ARBA" id="ARBA00022679"/>
    </source>
</evidence>
<dbReference type="GO" id="GO:0004143">
    <property type="term" value="F:ATP-dependent diacylglycerol kinase activity"/>
    <property type="evidence" value="ECO:0007669"/>
    <property type="project" value="UniProtKB-EC"/>
</dbReference>
<dbReference type="InterPro" id="IPR050187">
    <property type="entry name" value="Lipid_Phosphate_FormReg"/>
</dbReference>
<evidence type="ECO:0000256" key="4">
    <source>
        <dbReference type="ARBA" id="ARBA00022840"/>
    </source>
</evidence>
<feature type="domain" description="DAGKc" evidence="5">
    <location>
        <begin position="7"/>
        <end position="131"/>
    </location>
</feature>
<dbReference type="Gene3D" id="2.60.200.40">
    <property type="match status" value="1"/>
</dbReference>
<dbReference type="PANTHER" id="PTHR12358">
    <property type="entry name" value="SPHINGOSINE KINASE"/>
    <property type="match status" value="1"/>
</dbReference>
<dbReference type="InterPro" id="IPR016064">
    <property type="entry name" value="NAD/diacylglycerol_kinase_sf"/>
</dbReference>
<dbReference type="InterPro" id="IPR017438">
    <property type="entry name" value="ATP-NAD_kinase_N"/>
</dbReference>
<keyword evidence="4" id="KW-0067">ATP-binding</keyword>
<dbReference type="OrthoDB" id="9815110at2"/>
<keyword evidence="1 6" id="KW-0808">Transferase</keyword>
<evidence type="ECO:0000256" key="2">
    <source>
        <dbReference type="ARBA" id="ARBA00022741"/>
    </source>
</evidence>
<dbReference type="EMBL" id="SJPX01000002">
    <property type="protein sequence ID" value="TWU55372.1"/>
    <property type="molecule type" value="Genomic_DNA"/>
</dbReference>
<dbReference type="SUPFAM" id="SSF111331">
    <property type="entry name" value="NAD kinase/diacylglycerol kinase-like"/>
    <property type="match status" value="1"/>
</dbReference>
<evidence type="ECO:0000313" key="7">
    <source>
        <dbReference type="Proteomes" id="UP000317977"/>
    </source>
</evidence>
<dbReference type="Pfam" id="PF00781">
    <property type="entry name" value="DAGK_cat"/>
    <property type="match status" value="1"/>
</dbReference>
<dbReference type="PROSITE" id="PS50146">
    <property type="entry name" value="DAGK"/>
    <property type="match status" value="1"/>
</dbReference>
<dbReference type="InterPro" id="IPR045540">
    <property type="entry name" value="YegS/DAGK_C"/>
</dbReference>
<dbReference type="Gene3D" id="3.40.50.10330">
    <property type="entry name" value="Probable inorganic polyphosphate/atp-NAD kinase, domain 1"/>
    <property type="match status" value="1"/>
</dbReference>
<dbReference type="PANTHER" id="PTHR12358:SF106">
    <property type="entry name" value="LIPID KINASE YEGS"/>
    <property type="match status" value="1"/>
</dbReference>
<proteinExistence type="predicted"/>
<dbReference type="EC" id="2.7.1.107" evidence="6"/>
<evidence type="ECO:0000256" key="3">
    <source>
        <dbReference type="ARBA" id="ARBA00022777"/>
    </source>
</evidence>
<keyword evidence="3 6" id="KW-0418">Kinase</keyword>
<reference evidence="6 7" key="1">
    <citation type="submission" date="2019-02" db="EMBL/GenBank/DDBJ databases">
        <title>Deep-cultivation of Planctomycetes and their phenomic and genomic characterization uncovers novel biology.</title>
        <authorList>
            <person name="Wiegand S."/>
            <person name="Jogler M."/>
            <person name="Boedeker C."/>
            <person name="Pinto D."/>
            <person name="Vollmers J."/>
            <person name="Rivas-Marin E."/>
            <person name="Kohn T."/>
            <person name="Peeters S.H."/>
            <person name="Heuer A."/>
            <person name="Rast P."/>
            <person name="Oberbeckmann S."/>
            <person name="Bunk B."/>
            <person name="Jeske O."/>
            <person name="Meyerdierks A."/>
            <person name="Storesund J.E."/>
            <person name="Kallscheuer N."/>
            <person name="Luecker S."/>
            <person name="Lage O.M."/>
            <person name="Pohl T."/>
            <person name="Merkel B.J."/>
            <person name="Hornburger P."/>
            <person name="Mueller R.-W."/>
            <person name="Bruemmer F."/>
            <person name="Labrenz M."/>
            <person name="Spormann A.M."/>
            <person name="Op Den Camp H."/>
            <person name="Overmann J."/>
            <person name="Amann R."/>
            <person name="Jetten M.S.M."/>
            <person name="Mascher T."/>
            <person name="Medema M.H."/>
            <person name="Devos D.P."/>
            <person name="Kaster A.-K."/>
            <person name="Ovreas L."/>
            <person name="Rohde M."/>
            <person name="Galperin M.Y."/>
            <person name="Jogler C."/>
        </authorList>
    </citation>
    <scope>NUCLEOTIDE SEQUENCE [LARGE SCALE GENOMIC DNA]</scope>
    <source>
        <strain evidence="6 7">Poly59</strain>
    </source>
</reference>
<organism evidence="6 7">
    <name type="scientific">Rubripirellula reticaptiva</name>
    <dbReference type="NCBI Taxonomy" id="2528013"/>
    <lineage>
        <taxon>Bacteria</taxon>
        <taxon>Pseudomonadati</taxon>
        <taxon>Planctomycetota</taxon>
        <taxon>Planctomycetia</taxon>
        <taxon>Pirellulales</taxon>
        <taxon>Pirellulaceae</taxon>
        <taxon>Rubripirellula</taxon>
    </lineage>
</organism>
<dbReference type="InterPro" id="IPR001206">
    <property type="entry name" value="Diacylglycerol_kinase_cat_dom"/>
</dbReference>
<evidence type="ECO:0000313" key="6">
    <source>
        <dbReference type="EMBL" id="TWU55372.1"/>
    </source>
</evidence>
<dbReference type="Pfam" id="PF19279">
    <property type="entry name" value="YegS_C"/>
    <property type="match status" value="1"/>
</dbReference>
<dbReference type="GO" id="GO:0005886">
    <property type="term" value="C:plasma membrane"/>
    <property type="evidence" value="ECO:0007669"/>
    <property type="project" value="TreeGrafter"/>
</dbReference>
<dbReference type="Proteomes" id="UP000317977">
    <property type="component" value="Unassembled WGS sequence"/>
</dbReference>
<dbReference type="AlphaFoldDB" id="A0A5C6F2E2"/>
<comment type="caution">
    <text evidence="6">The sequence shown here is derived from an EMBL/GenBank/DDBJ whole genome shotgun (WGS) entry which is preliminary data.</text>
</comment>
<keyword evidence="2" id="KW-0547">Nucleotide-binding</keyword>
<gene>
    <name evidence="6" type="primary">dagK_1</name>
    <name evidence="6" type="ORF">Poly59_16700</name>
</gene>
<protein>
    <submittedName>
        <fullName evidence="6">Diacylglycerol kinase</fullName>
        <ecNumber evidence="6">2.7.1.107</ecNumber>
    </submittedName>
</protein>
<evidence type="ECO:0000259" key="5">
    <source>
        <dbReference type="PROSITE" id="PS50146"/>
    </source>
</evidence>
<dbReference type="GO" id="GO:0005524">
    <property type="term" value="F:ATP binding"/>
    <property type="evidence" value="ECO:0007669"/>
    <property type="project" value="UniProtKB-KW"/>
</dbReference>